<dbReference type="VEuPathDB" id="FungiDB:ASPFODRAFT_369322"/>
<evidence type="ECO:0000256" key="1">
    <source>
        <dbReference type="SAM" id="MobiDB-lite"/>
    </source>
</evidence>
<evidence type="ECO:0000313" key="2">
    <source>
        <dbReference type="EMBL" id="OJZ81986.1"/>
    </source>
</evidence>
<proteinExistence type="predicted"/>
<reference evidence="3" key="1">
    <citation type="journal article" date="2017" name="Genome Biol.">
        <title>Comparative genomics reveals high biological diversity and specific adaptations in the industrially and medically important fungal genus Aspergillus.</title>
        <authorList>
            <person name="de Vries R.P."/>
            <person name="Riley R."/>
            <person name="Wiebenga A."/>
            <person name="Aguilar-Osorio G."/>
            <person name="Amillis S."/>
            <person name="Uchima C.A."/>
            <person name="Anderluh G."/>
            <person name="Asadollahi M."/>
            <person name="Askin M."/>
            <person name="Barry K."/>
            <person name="Battaglia E."/>
            <person name="Bayram O."/>
            <person name="Benocci T."/>
            <person name="Braus-Stromeyer S.A."/>
            <person name="Caldana C."/>
            <person name="Canovas D."/>
            <person name="Cerqueira G.C."/>
            <person name="Chen F."/>
            <person name="Chen W."/>
            <person name="Choi C."/>
            <person name="Clum A."/>
            <person name="Dos Santos R.A."/>
            <person name="Damasio A.R."/>
            <person name="Diallinas G."/>
            <person name="Emri T."/>
            <person name="Fekete E."/>
            <person name="Flipphi M."/>
            <person name="Freyberg S."/>
            <person name="Gallo A."/>
            <person name="Gournas C."/>
            <person name="Habgood R."/>
            <person name="Hainaut M."/>
            <person name="Harispe M.L."/>
            <person name="Henrissat B."/>
            <person name="Hilden K.S."/>
            <person name="Hope R."/>
            <person name="Hossain A."/>
            <person name="Karabika E."/>
            <person name="Karaffa L."/>
            <person name="Karanyi Z."/>
            <person name="Krasevec N."/>
            <person name="Kuo A."/>
            <person name="Kusch H."/>
            <person name="LaButti K."/>
            <person name="Lagendijk E.L."/>
            <person name="Lapidus A."/>
            <person name="Levasseur A."/>
            <person name="Lindquist E."/>
            <person name="Lipzen A."/>
            <person name="Logrieco A.F."/>
            <person name="MacCabe A."/>
            <person name="Maekelae M.R."/>
            <person name="Malavazi I."/>
            <person name="Melin P."/>
            <person name="Meyer V."/>
            <person name="Mielnichuk N."/>
            <person name="Miskei M."/>
            <person name="Molnar A.P."/>
            <person name="Mule G."/>
            <person name="Ngan C.Y."/>
            <person name="Orejas M."/>
            <person name="Orosz E."/>
            <person name="Ouedraogo J.P."/>
            <person name="Overkamp K.M."/>
            <person name="Park H.-S."/>
            <person name="Perrone G."/>
            <person name="Piumi F."/>
            <person name="Punt P.J."/>
            <person name="Ram A.F."/>
            <person name="Ramon A."/>
            <person name="Rauscher S."/>
            <person name="Record E."/>
            <person name="Riano-Pachon D.M."/>
            <person name="Robert V."/>
            <person name="Roehrig J."/>
            <person name="Ruller R."/>
            <person name="Salamov A."/>
            <person name="Salih N.S."/>
            <person name="Samson R.A."/>
            <person name="Sandor E."/>
            <person name="Sanguinetti M."/>
            <person name="Schuetze T."/>
            <person name="Sepcic K."/>
            <person name="Shelest E."/>
            <person name="Sherlock G."/>
            <person name="Sophianopoulou V."/>
            <person name="Squina F.M."/>
            <person name="Sun H."/>
            <person name="Susca A."/>
            <person name="Todd R.B."/>
            <person name="Tsang A."/>
            <person name="Unkles S.E."/>
            <person name="van de Wiele N."/>
            <person name="van Rossen-Uffink D."/>
            <person name="Oliveira J.V."/>
            <person name="Vesth T.C."/>
            <person name="Visser J."/>
            <person name="Yu J.-H."/>
            <person name="Zhou M."/>
            <person name="Andersen M.R."/>
            <person name="Archer D.B."/>
            <person name="Baker S.E."/>
            <person name="Benoit I."/>
            <person name="Brakhage A.A."/>
            <person name="Braus G.H."/>
            <person name="Fischer R."/>
            <person name="Frisvad J.C."/>
            <person name="Goldman G.H."/>
            <person name="Houbraken J."/>
            <person name="Oakley B."/>
            <person name="Pocsi I."/>
            <person name="Scazzocchio C."/>
            <person name="Seiboth B."/>
            <person name="vanKuyk P.A."/>
            <person name="Wortman J."/>
            <person name="Dyer P.S."/>
            <person name="Grigoriev I.V."/>
        </authorList>
    </citation>
    <scope>NUCLEOTIDE SEQUENCE [LARGE SCALE GENOMIC DNA]</scope>
    <source>
        <strain evidence="3">CBS 106.47</strain>
    </source>
</reference>
<dbReference type="AlphaFoldDB" id="A0A1M3T5F2"/>
<protein>
    <submittedName>
        <fullName evidence="2">Uncharacterized protein</fullName>
    </submittedName>
</protein>
<dbReference type="Proteomes" id="UP000184063">
    <property type="component" value="Unassembled WGS sequence"/>
</dbReference>
<accession>A0A1M3T5F2</accession>
<name>A0A1M3T5F2_ASPLC</name>
<gene>
    <name evidence="2" type="ORF">ASPFODRAFT_369322</name>
</gene>
<organism evidence="2 3">
    <name type="scientific">Aspergillus luchuensis (strain CBS 106.47)</name>
    <dbReference type="NCBI Taxonomy" id="1137211"/>
    <lineage>
        <taxon>Eukaryota</taxon>
        <taxon>Fungi</taxon>
        <taxon>Dikarya</taxon>
        <taxon>Ascomycota</taxon>
        <taxon>Pezizomycotina</taxon>
        <taxon>Eurotiomycetes</taxon>
        <taxon>Eurotiomycetidae</taxon>
        <taxon>Eurotiales</taxon>
        <taxon>Aspergillaceae</taxon>
        <taxon>Aspergillus</taxon>
        <taxon>Aspergillus subgen. Circumdati</taxon>
    </lineage>
</organism>
<feature type="region of interest" description="Disordered" evidence="1">
    <location>
        <begin position="30"/>
        <end position="55"/>
    </location>
</feature>
<evidence type="ECO:0000313" key="3">
    <source>
        <dbReference type="Proteomes" id="UP000184063"/>
    </source>
</evidence>
<dbReference type="EMBL" id="KV878249">
    <property type="protein sequence ID" value="OJZ81986.1"/>
    <property type="molecule type" value="Genomic_DNA"/>
</dbReference>
<sequence>MGKTEKPWFLFPEIPYAQCRTCILQLTRKSHSQHTIPLQPPPQLQHSYSPGPHKQ</sequence>